<evidence type="ECO:0000256" key="9">
    <source>
        <dbReference type="SAM" id="Phobius"/>
    </source>
</evidence>
<dbReference type="PROSITE" id="PS50111">
    <property type="entry name" value="CHEMOTAXIS_TRANSDUC_2"/>
    <property type="match status" value="1"/>
</dbReference>
<reference evidence="13" key="1">
    <citation type="journal article" date="2019" name="Int. J. Syst. Evol. Microbiol.">
        <title>The Global Catalogue of Microorganisms (GCM) 10K type strain sequencing project: providing services to taxonomists for standard genome sequencing and annotation.</title>
        <authorList>
            <consortium name="The Broad Institute Genomics Platform"/>
            <consortium name="The Broad Institute Genome Sequencing Center for Infectious Disease"/>
            <person name="Wu L."/>
            <person name="Ma J."/>
        </authorList>
    </citation>
    <scope>NUCLEOTIDE SEQUENCE [LARGE SCALE GENOMIC DNA]</scope>
    <source>
        <strain evidence="13">KCTC 23701</strain>
    </source>
</reference>
<protein>
    <submittedName>
        <fullName evidence="12">Chemotaxis protein</fullName>
    </submittedName>
</protein>
<dbReference type="EMBL" id="BMYO01000007">
    <property type="protein sequence ID" value="GHD65385.1"/>
    <property type="molecule type" value="Genomic_DNA"/>
</dbReference>
<dbReference type="InterPro" id="IPR033480">
    <property type="entry name" value="sCache_2"/>
</dbReference>
<evidence type="ECO:0000256" key="2">
    <source>
        <dbReference type="ARBA" id="ARBA00022475"/>
    </source>
</evidence>
<evidence type="ECO:0000256" key="7">
    <source>
        <dbReference type="ARBA" id="ARBA00029447"/>
    </source>
</evidence>
<comment type="subcellular location">
    <subcellularLocation>
        <location evidence="1">Cell membrane</location>
        <topology evidence="1">Multi-pass membrane protein</topology>
    </subcellularLocation>
</comment>
<dbReference type="SMART" id="SM01049">
    <property type="entry name" value="Cache_2"/>
    <property type="match status" value="1"/>
</dbReference>
<organism evidence="12 13">
    <name type="scientific">Jeongeupia chitinilytica</name>
    <dbReference type="NCBI Taxonomy" id="1041641"/>
    <lineage>
        <taxon>Bacteria</taxon>
        <taxon>Pseudomonadati</taxon>
        <taxon>Pseudomonadota</taxon>
        <taxon>Betaproteobacteria</taxon>
        <taxon>Neisseriales</taxon>
        <taxon>Chitinibacteraceae</taxon>
        <taxon>Jeongeupia</taxon>
    </lineage>
</organism>
<evidence type="ECO:0000256" key="5">
    <source>
        <dbReference type="ARBA" id="ARBA00023136"/>
    </source>
</evidence>
<dbReference type="Pfam" id="PF17200">
    <property type="entry name" value="sCache_2"/>
    <property type="match status" value="1"/>
</dbReference>
<dbReference type="Gene3D" id="1.10.287.950">
    <property type="entry name" value="Methyl-accepting chemotaxis protein"/>
    <property type="match status" value="1"/>
</dbReference>
<gene>
    <name evidence="12" type="primary">mcp40H-11</name>
    <name evidence="12" type="ORF">GCM10007350_25770</name>
</gene>
<keyword evidence="6 8" id="KW-0807">Transducer</keyword>
<dbReference type="SMART" id="SM00283">
    <property type="entry name" value="MA"/>
    <property type="match status" value="1"/>
</dbReference>
<keyword evidence="2" id="KW-1003">Cell membrane</keyword>
<dbReference type="InterPro" id="IPR004090">
    <property type="entry name" value="Chemotax_Me-accpt_rcpt"/>
</dbReference>
<dbReference type="InterPro" id="IPR003660">
    <property type="entry name" value="HAMP_dom"/>
</dbReference>
<accession>A0ABQ3H2G9</accession>
<dbReference type="SUPFAM" id="SSF58104">
    <property type="entry name" value="Methyl-accepting chemotaxis protein (MCP) signaling domain"/>
    <property type="match status" value="1"/>
</dbReference>
<comment type="caution">
    <text evidence="12">The sequence shown here is derived from an EMBL/GenBank/DDBJ whole genome shotgun (WGS) entry which is preliminary data.</text>
</comment>
<keyword evidence="5 9" id="KW-0472">Membrane</keyword>
<evidence type="ECO:0000313" key="12">
    <source>
        <dbReference type="EMBL" id="GHD65385.1"/>
    </source>
</evidence>
<keyword evidence="3 9" id="KW-0812">Transmembrane</keyword>
<evidence type="ECO:0000313" key="13">
    <source>
        <dbReference type="Proteomes" id="UP000604737"/>
    </source>
</evidence>
<sequence>MLSSATIRHKLWLLILLVVVAVSAAAGWALFNERRDLLDARRTTTRHLVDAAYSVLVHYGQLASDGRLAPDVARQAAADAIAGLRYDGGNYVALYDTRYTIVRHPMKPELNGKDQSQLKDPRGVRMVVELVDAAVRNRGEFVDYQWAKPGSKKPVDKVSTSRLYAPWGWVVATGVYIDDVETEFGRKAWAWGGSIGIGLAVLVLVAWLIARSISVPLERLRDHMGEIAATGNLAIGNRPSAGGEAGEIGAAFFSLIDRFRDILREVTQGSKEVASEIAELARSMKVIEDSSATQNRSAMATAATVEEMSASIAQISSHLGEVAGLSDDAQQLTRQGRAAVGRATGEMERIAESVGESTRLVQTLGERSGQISAIVATIHEIADQTNLLALNAAIEAARAGEAGRGFAVVADEVRKLAERTSQATKQITTMTDAIQRDTGEAVAGIESVSGLALSGVALVGEAGSSVSRIDERTREVSGILGEITQAAGEQSKASEDIARNVEAISQTGEQNVRAIGEIAAASAHLAATAARLDGVVGQFRV</sequence>
<feature type="transmembrane region" description="Helical" evidence="9">
    <location>
        <begin position="188"/>
        <end position="210"/>
    </location>
</feature>
<evidence type="ECO:0000259" key="11">
    <source>
        <dbReference type="PROSITE" id="PS50885"/>
    </source>
</evidence>
<name>A0ABQ3H2G9_9NEIS</name>
<dbReference type="PANTHER" id="PTHR32089:SF112">
    <property type="entry name" value="LYSOZYME-LIKE PROTEIN-RELATED"/>
    <property type="match status" value="1"/>
</dbReference>
<keyword evidence="4 9" id="KW-1133">Transmembrane helix</keyword>
<keyword evidence="13" id="KW-1185">Reference proteome</keyword>
<feature type="domain" description="HAMP" evidence="11">
    <location>
        <begin position="211"/>
        <end position="264"/>
    </location>
</feature>
<evidence type="ECO:0000256" key="4">
    <source>
        <dbReference type="ARBA" id="ARBA00022989"/>
    </source>
</evidence>
<comment type="similarity">
    <text evidence="7">Belongs to the methyl-accepting chemotaxis (MCP) protein family.</text>
</comment>
<dbReference type="PROSITE" id="PS50885">
    <property type="entry name" value="HAMP"/>
    <property type="match status" value="1"/>
</dbReference>
<dbReference type="InterPro" id="IPR004089">
    <property type="entry name" value="MCPsignal_dom"/>
</dbReference>
<dbReference type="Pfam" id="PF00015">
    <property type="entry name" value="MCPsignal"/>
    <property type="match status" value="1"/>
</dbReference>
<dbReference type="RefSeq" id="WP_189461309.1">
    <property type="nucleotide sequence ID" value="NZ_BMYO01000007.1"/>
</dbReference>
<evidence type="ECO:0000256" key="8">
    <source>
        <dbReference type="PROSITE-ProRule" id="PRU00284"/>
    </source>
</evidence>
<evidence type="ECO:0000256" key="1">
    <source>
        <dbReference type="ARBA" id="ARBA00004651"/>
    </source>
</evidence>
<evidence type="ECO:0000256" key="6">
    <source>
        <dbReference type="ARBA" id="ARBA00023224"/>
    </source>
</evidence>
<evidence type="ECO:0000256" key="3">
    <source>
        <dbReference type="ARBA" id="ARBA00022692"/>
    </source>
</evidence>
<dbReference type="PANTHER" id="PTHR32089">
    <property type="entry name" value="METHYL-ACCEPTING CHEMOTAXIS PROTEIN MCPB"/>
    <property type="match status" value="1"/>
</dbReference>
<dbReference type="Gene3D" id="3.30.450.20">
    <property type="entry name" value="PAS domain"/>
    <property type="match status" value="1"/>
</dbReference>
<dbReference type="Proteomes" id="UP000604737">
    <property type="component" value="Unassembled WGS sequence"/>
</dbReference>
<evidence type="ECO:0000259" key="10">
    <source>
        <dbReference type="PROSITE" id="PS50111"/>
    </source>
</evidence>
<proteinExistence type="inferred from homology"/>
<dbReference type="CDD" id="cd11386">
    <property type="entry name" value="MCP_signal"/>
    <property type="match status" value="1"/>
</dbReference>
<feature type="domain" description="Methyl-accepting transducer" evidence="10">
    <location>
        <begin position="269"/>
        <end position="505"/>
    </location>
</feature>
<dbReference type="PRINTS" id="PR00260">
    <property type="entry name" value="CHEMTRNSDUCR"/>
</dbReference>